<keyword evidence="4 7" id="KW-1133">Transmembrane helix</keyword>
<name>A0AAN9BIR2_9CAEN</name>
<comment type="caution">
    <text evidence="8">The sequence shown here is derived from an EMBL/GenBank/DDBJ whole genome shotgun (WGS) entry which is preliminary data.</text>
</comment>
<dbReference type="Proteomes" id="UP001374579">
    <property type="component" value="Unassembled WGS sequence"/>
</dbReference>
<keyword evidence="9" id="KW-1185">Reference proteome</keyword>
<keyword evidence="3 7" id="KW-0812">Transmembrane</keyword>
<dbReference type="PANTHER" id="PTHR14948:SF25">
    <property type="entry name" value="DUF4190 DOMAIN-CONTAINING PROTEIN"/>
    <property type="match status" value="1"/>
</dbReference>
<dbReference type="PANTHER" id="PTHR14948">
    <property type="entry name" value="NG5"/>
    <property type="match status" value="1"/>
</dbReference>
<evidence type="ECO:0000256" key="3">
    <source>
        <dbReference type="ARBA" id="ARBA00022692"/>
    </source>
</evidence>
<dbReference type="InterPro" id="IPR051423">
    <property type="entry name" value="CD225/Dispanin"/>
</dbReference>
<evidence type="ECO:0000313" key="8">
    <source>
        <dbReference type="EMBL" id="KAK7105928.1"/>
    </source>
</evidence>
<dbReference type="InterPro" id="IPR007593">
    <property type="entry name" value="CD225/Dispanin_fam"/>
</dbReference>
<dbReference type="EMBL" id="JBAMIC010000007">
    <property type="protein sequence ID" value="KAK7105928.1"/>
    <property type="molecule type" value="Genomic_DNA"/>
</dbReference>
<reference evidence="8 9" key="1">
    <citation type="submission" date="2024-02" db="EMBL/GenBank/DDBJ databases">
        <title>Chromosome-scale genome assembly of the rough periwinkle Littorina saxatilis.</title>
        <authorList>
            <person name="De Jode A."/>
            <person name="Faria R."/>
            <person name="Formenti G."/>
            <person name="Sims Y."/>
            <person name="Smith T.P."/>
            <person name="Tracey A."/>
            <person name="Wood J.M.D."/>
            <person name="Zagrodzka Z.B."/>
            <person name="Johannesson K."/>
            <person name="Butlin R.K."/>
            <person name="Leder E.H."/>
        </authorList>
    </citation>
    <scope>NUCLEOTIDE SEQUENCE [LARGE SCALE GENOMIC DNA]</scope>
    <source>
        <strain evidence="8">Snail1</strain>
        <tissue evidence="8">Muscle</tissue>
    </source>
</reference>
<dbReference type="AlphaFoldDB" id="A0AAN9BIR2"/>
<gene>
    <name evidence="8" type="ORF">V1264_017247</name>
</gene>
<organism evidence="8 9">
    <name type="scientific">Littorina saxatilis</name>
    <dbReference type="NCBI Taxonomy" id="31220"/>
    <lineage>
        <taxon>Eukaryota</taxon>
        <taxon>Metazoa</taxon>
        <taxon>Spiralia</taxon>
        <taxon>Lophotrochozoa</taxon>
        <taxon>Mollusca</taxon>
        <taxon>Gastropoda</taxon>
        <taxon>Caenogastropoda</taxon>
        <taxon>Littorinimorpha</taxon>
        <taxon>Littorinoidea</taxon>
        <taxon>Littorinidae</taxon>
        <taxon>Littorina</taxon>
    </lineage>
</organism>
<feature type="region of interest" description="Disordered" evidence="6">
    <location>
        <begin position="1"/>
        <end position="21"/>
    </location>
</feature>
<sequence length="150" mass="16801">METFELEQPGVAPKRNENSRMMKPYTHFSPEVDSHLSAPMIITAQPVQQRWQQQGVTAPATTCTFVMSVVSTLCCCLCFGVAALALTTEARSEIYKGQYFKARRKLTIARVYIALSIVTGSVGIAYIIWYNGTKFQGYFIHATGQDMYEP</sequence>
<evidence type="ECO:0000256" key="7">
    <source>
        <dbReference type="SAM" id="Phobius"/>
    </source>
</evidence>
<evidence type="ECO:0000256" key="4">
    <source>
        <dbReference type="ARBA" id="ARBA00022989"/>
    </source>
</evidence>
<feature type="transmembrane region" description="Helical" evidence="7">
    <location>
        <begin position="65"/>
        <end position="86"/>
    </location>
</feature>
<dbReference type="GO" id="GO:0016020">
    <property type="term" value="C:membrane"/>
    <property type="evidence" value="ECO:0007669"/>
    <property type="project" value="UniProtKB-SubCell"/>
</dbReference>
<evidence type="ECO:0000256" key="6">
    <source>
        <dbReference type="SAM" id="MobiDB-lite"/>
    </source>
</evidence>
<evidence type="ECO:0000313" key="9">
    <source>
        <dbReference type="Proteomes" id="UP001374579"/>
    </source>
</evidence>
<dbReference type="Pfam" id="PF04505">
    <property type="entry name" value="CD225"/>
    <property type="match status" value="1"/>
</dbReference>
<evidence type="ECO:0000256" key="1">
    <source>
        <dbReference type="ARBA" id="ARBA00004370"/>
    </source>
</evidence>
<comment type="subcellular location">
    <subcellularLocation>
        <location evidence="1">Membrane</location>
    </subcellularLocation>
</comment>
<protein>
    <submittedName>
        <fullName evidence="8">Uncharacterized protein</fullName>
    </submittedName>
</protein>
<accession>A0AAN9BIR2</accession>
<keyword evidence="5 7" id="KW-0472">Membrane</keyword>
<evidence type="ECO:0000256" key="5">
    <source>
        <dbReference type="ARBA" id="ARBA00023136"/>
    </source>
</evidence>
<feature type="transmembrane region" description="Helical" evidence="7">
    <location>
        <begin position="107"/>
        <end position="129"/>
    </location>
</feature>
<evidence type="ECO:0000256" key="2">
    <source>
        <dbReference type="ARBA" id="ARBA00006843"/>
    </source>
</evidence>
<comment type="similarity">
    <text evidence="2">Belongs to the CD225/Dispanin family.</text>
</comment>
<proteinExistence type="inferred from homology"/>